<comment type="subcellular location">
    <subcellularLocation>
        <location evidence="2 13">Nucleus</location>
    </subcellularLocation>
</comment>
<dbReference type="GO" id="GO:0009378">
    <property type="term" value="F:four-way junction helicase activity"/>
    <property type="evidence" value="ECO:0007669"/>
    <property type="project" value="TreeGrafter"/>
</dbReference>
<feature type="region of interest" description="Disordered" evidence="14">
    <location>
        <begin position="747"/>
        <end position="778"/>
    </location>
</feature>
<dbReference type="GO" id="GO:0045003">
    <property type="term" value="P:double-strand break repair via synthesis-dependent strand annealing"/>
    <property type="evidence" value="ECO:0007669"/>
    <property type="project" value="TreeGrafter"/>
</dbReference>
<dbReference type="Gene3D" id="1.20.1320.20">
    <property type="entry name" value="hef helicase domain"/>
    <property type="match status" value="1"/>
</dbReference>
<dbReference type="EMBL" id="JAFIMR010000011">
    <property type="protein sequence ID" value="KAI1872493.1"/>
    <property type="molecule type" value="Genomic_DNA"/>
</dbReference>
<keyword evidence="5" id="KW-0547">Nucleotide-binding</keyword>
<dbReference type="CDD" id="cd18033">
    <property type="entry name" value="DEXDc_FANCM"/>
    <property type="match status" value="1"/>
</dbReference>
<dbReference type="InterPro" id="IPR006935">
    <property type="entry name" value="Helicase/UvrB_N"/>
</dbReference>
<keyword evidence="8" id="KW-0347">Helicase</keyword>
<dbReference type="SMART" id="SM00487">
    <property type="entry name" value="DEXDc"/>
    <property type="match status" value="1"/>
</dbReference>
<dbReference type="GO" id="GO:0000400">
    <property type="term" value="F:four-way junction DNA binding"/>
    <property type="evidence" value="ECO:0007669"/>
    <property type="project" value="TreeGrafter"/>
</dbReference>
<organism evidence="17 18">
    <name type="scientific">Neoarthrinium moseri</name>
    <dbReference type="NCBI Taxonomy" id="1658444"/>
    <lineage>
        <taxon>Eukaryota</taxon>
        <taxon>Fungi</taxon>
        <taxon>Dikarya</taxon>
        <taxon>Ascomycota</taxon>
        <taxon>Pezizomycotina</taxon>
        <taxon>Sordariomycetes</taxon>
        <taxon>Xylariomycetidae</taxon>
        <taxon>Amphisphaeriales</taxon>
        <taxon>Apiosporaceae</taxon>
        <taxon>Neoarthrinium</taxon>
    </lineage>
</organism>
<dbReference type="InterPro" id="IPR001650">
    <property type="entry name" value="Helicase_C-like"/>
</dbReference>
<dbReference type="GO" id="GO:0016787">
    <property type="term" value="F:hydrolase activity"/>
    <property type="evidence" value="ECO:0007669"/>
    <property type="project" value="UniProtKB-KW"/>
</dbReference>
<evidence type="ECO:0000259" key="15">
    <source>
        <dbReference type="PROSITE" id="PS51192"/>
    </source>
</evidence>
<dbReference type="GO" id="GO:0005634">
    <property type="term" value="C:nucleus"/>
    <property type="evidence" value="ECO:0007669"/>
    <property type="project" value="UniProtKB-SubCell"/>
</dbReference>
<dbReference type="InterPro" id="IPR027417">
    <property type="entry name" value="P-loop_NTPase"/>
</dbReference>
<dbReference type="EC" id="3.6.4.12" evidence="13"/>
<feature type="compositionally biased region" description="Polar residues" evidence="14">
    <location>
        <begin position="117"/>
        <end position="135"/>
    </location>
</feature>
<feature type="domain" description="Helicase C-terminal" evidence="16">
    <location>
        <begin position="558"/>
        <end position="724"/>
    </location>
</feature>
<dbReference type="Gene3D" id="3.40.50.300">
    <property type="entry name" value="P-loop containing nucleotide triphosphate hydrolases"/>
    <property type="match status" value="2"/>
</dbReference>
<feature type="compositionally biased region" description="Low complexity" evidence="14">
    <location>
        <begin position="1071"/>
        <end position="1090"/>
    </location>
</feature>
<dbReference type="InterPro" id="IPR014001">
    <property type="entry name" value="Helicase_ATP-bd"/>
</dbReference>
<evidence type="ECO:0000256" key="8">
    <source>
        <dbReference type="ARBA" id="ARBA00022806"/>
    </source>
</evidence>
<dbReference type="PROSITE" id="PS51192">
    <property type="entry name" value="HELICASE_ATP_BIND_1"/>
    <property type="match status" value="1"/>
</dbReference>
<evidence type="ECO:0000256" key="4">
    <source>
        <dbReference type="ARBA" id="ARBA00011390"/>
    </source>
</evidence>
<dbReference type="AlphaFoldDB" id="A0A9Q0ARR3"/>
<evidence type="ECO:0000256" key="14">
    <source>
        <dbReference type="SAM" id="MobiDB-lite"/>
    </source>
</evidence>
<dbReference type="InterPro" id="IPR044749">
    <property type="entry name" value="FANCM_DEXDc"/>
</dbReference>
<gene>
    <name evidence="17" type="ORF">JX265_005373</name>
</gene>
<evidence type="ECO:0000256" key="2">
    <source>
        <dbReference type="ARBA" id="ARBA00004123"/>
    </source>
</evidence>
<feature type="compositionally biased region" description="Polar residues" evidence="14">
    <location>
        <begin position="1122"/>
        <end position="1136"/>
    </location>
</feature>
<feature type="compositionally biased region" description="Basic residues" evidence="14">
    <location>
        <begin position="760"/>
        <end position="769"/>
    </location>
</feature>
<dbReference type="SMART" id="SM00490">
    <property type="entry name" value="HELICc"/>
    <property type="match status" value="1"/>
</dbReference>
<dbReference type="PROSITE" id="PS51194">
    <property type="entry name" value="HELICASE_CTER"/>
    <property type="match status" value="1"/>
</dbReference>
<feature type="domain" description="Helicase ATP-binding" evidence="15">
    <location>
        <begin position="214"/>
        <end position="382"/>
    </location>
</feature>
<comment type="similarity">
    <text evidence="3 13">Belongs to the DEAD box helicase family. DEAH subfamily. FANCM sub-subfamily.</text>
</comment>
<dbReference type="CDD" id="cd12091">
    <property type="entry name" value="FANCM_ID"/>
    <property type="match status" value="1"/>
</dbReference>
<sequence length="1172" mass="130922">MDPGQVSWRLEKWAPGGKPWLLLPHRVPPVAGWTKSRRDRLRWSPFPVLRDPAEAVINQSSDDAGLALEIMDSDEFDDDILDEDLIIAATQAPCHPRPGPNHSASEVIDLDDLPSDAFSSPPNGNSSAWSTSQSARPALRVGGPVAAYRQTTLFGHTVSQHGDSEPVQRVNSNRMFRADLPEEKPTHHEIDREAMKTWVYPTNLGAIRDYQYSIVKEGLFHNTLVALPTGLGKTFIAATVMLNFFRWTKTAKIIFVAPTKPLVSQQVDACFNIVGIPRSQTTLLTGEISPGLRAEEWASKRVFFMTPQTLENDLSSGIADPKSIGLLVVDEAHRATGNYSYVKVVTFLRRFSSSFRILALTATPGSKVEAVQEVIDGLGISHVEIRTEDSLDIRQFVHSRQEDIELLDPSDEMALVKDLFSKALKPLVDKLGQQNIYSCRDPMSLTTYGLMQARKDWMGSAGRHANNGVKFMMFAVFSILQSLAHSIKLLNFHGIKPFYDNMVQFRDETEGKGEKGSKYKRQILEAPEFQKMMTTLAGWARKDDFVSHPKLTYLSETVLNHFMDAGEGRDDSASSNTRIIVFSEYRDSAEEIVRVLNRHRPLIRAAVFVGQADTKKSDGMKQAEQIERIRKFKEGAFNVLVATSIGEEGLDIGQVDLIICYDASASPIRMLQRMGRTGRKRAGRVVLLLMRGKEEGNYAKSKDAYDKMQQMICDGSRFAFRHDLSTRIVPRDIKPEVDKRHVEIPIENTQNQSLPEPRKGAARKKRPPKKFNMPDGVETGFTSVASMLGKKTQKAPKSSVRSGPREEDVVVDIPNLERVYLNTQQSDELRETYQNLPYYQNQILEIETADLTANPTAQRVLRKTVLLKHGKHTKRCVKLFRTFSKIRSTPQGYEKPYGESDQSRYDELHTPDDISDSEQEVFQEAEPPRKKRKSAPLSEAQPKTAKQARKTQPKPGRPPRSKATATVPKAFVHEAIAEEDEELEDDDEDELELRPTRRKPPQPKTSGVKRAPAKRGRPSIKQQSGMYDESADEGDDCRRTSDLELTDESDDGSDLVGFVVGDDVATSSAVPTSSMRRLSTSPTSPSASSTVGRASGRQKPHYRSSGFEATQDSEDDDDGLPSMSQIVRTQRGKTQLSSSSASGSSGDEEVMQRPGRGKRRQVVSDDDDDDDD</sequence>
<comment type="caution">
    <text evidence="17">The sequence shown here is derived from an EMBL/GenBank/DDBJ whole genome shotgun (WGS) entry which is preliminary data.</text>
</comment>
<protein>
    <recommendedName>
        <fullName evidence="13">ATP-dependent DNA helicase</fullName>
        <ecNumber evidence="13">3.6.4.12</ecNumber>
    </recommendedName>
</protein>
<dbReference type="Pfam" id="PF00271">
    <property type="entry name" value="Helicase_C"/>
    <property type="match status" value="1"/>
</dbReference>
<evidence type="ECO:0000256" key="11">
    <source>
        <dbReference type="ARBA" id="ARBA00023242"/>
    </source>
</evidence>
<evidence type="ECO:0000313" key="17">
    <source>
        <dbReference type="EMBL" id="KAI1872493.1"/>
    </source>
</evidence>
<dbReference type="Pfam" id="PF04851">
    <property type="entry name" value="ResIII"/>
    <property type="match status" value="1"/>
</dbReference>
<dbReference type="PANTHER" id="PTHR14025:SF20">
    <property type="entry name" value="FANCONI ANEMIA GROUP M PROTEIN"/>
    <property type="match status" value="1"/>
</dbReference>
<feature type="region of interest" description="Disordered" evidence="14">
    <location>
        <begin position="112"/>
        <end position="136"/>
    </location>
</feature>
<feature type="compositionally biased region" description="Acidic residues" evidence="14">
    <location>
        <begin position="1044"/>
        <end position="1053"/>
    </location>
</feature>
<keyword evidence="10" id="KW-0234">DNA repair</keyword>
<evidence type="ECO:0000256" key="6">
    <source>
        <dbReference type="ARBA" id="ARBA00022763"/>
    </source>
</evidence>
<keyword evidence="6" id="KW-0227">DNA damage</keyword>
<keyword evidence="7" id="KW-0378">Hydrolase</keyword>
<dbReference type="PANTHER" id="PTHR14025">
    <property type="entry name" value="FANCONI ANEMIA GROUP M FANCM FAMILY MEMBER"/>
    <property type="match status" value="1"/>
</dbReference>
<feature type="compositionally biased region" description="Basic and acidic residues" evidence="14">
    <location>
        <begin position="896"/>
        <end position="912"/>
    </location>
</feature>
<evidence type="ECO:0000256" key="13">
    <source>
        <dbReference type="RuleBase" id="RU367027"/>
    </source>
</evidence>
<evidence type="ECO:0000256" key="12">
    <source>
        <dbReference type="ARBA" id="ARBA00047995"/>
    </source>
</evidence>
<dbReference type="GO" id="GO:0043138">
    <property type="term" value="F:3'-5' DNA helicase activity"/>
    <property type="evidence" value="ECO:0007669"/>
    <property type="project" value="InterPro"/>
</dbReference>
<keyword evidence="18" id="KW-1185">Reference proteome</keyword>
<dbReference type="FunFam" id="3.40.50.300:FF:000861">
    <property type="entry name" value="Fanconi anemia, complementation group M"/>
    <property type="match status" value="1"/>
</dbReference>
<feature type="compositionally biased region" description="Acidic residues" evidence="14">
    <location>
        <begin position="977"/>
        <end position="991"/>
    </location>
</feature>
<evidence type="ECO:0000256" key="7">
    <source>
        <dbReference type="ARBA" id="ARBA00022801"/>
    </source>
</evidence>
<keyword evidence="9" id="KW-0067">ATP-binding</keyword>
<dbReference type="InterPro" id="IPR039686">
    <property type="entry name" value="FANCM/Mph1-like_ID"/>
</dbReference>
<feature type="region of interest" description="Disordered" evidence="14">
    <location>
        <begin position="889"/>
        <end position="1172"/>
    </location>
</feature>
<evidence type="ECO:0000256" key="1">
    <source>
        <dbReference type="ARBA" id="ARBA00003813"/>
    </source>
</evidence>
<evidence type="ECO:0000259" key="16">
    <source>
        <dbReference type="PROSITE" id="PS51194"/>
    </source>
</evidence>
<comment type="catalytic activity">
    <reaction evidence="12 13">
        <text>ATP + H2O = ADP + phosphate + H(+)</text>
        <dbReference type="Rhea" id="RHEA:13065"/>
        <dbReference type="ChEBI" id="CHEBI:15377"/>
        <dbReference type="ChEBI" id="CHEBI:15378"/>
        <dbReference type="ChEBI" id="CHEBI:30616"/>
        <dbReference type="ChEBI" id="CHEBI:43474"/>
        <dbReference type="ChEBI" id="CHEBI:456216"/>
        <dbReference type="EC" id="3.6.4.12"/>
    </reaction>
</comment>
<evidence type="ECO:0000256" key="3">
    <source>
        <dbReference type="ARBA" id="ARBA00009889"/>
    </source>
</evidence>
<dbReference type="GO" id="GO:0005524">
    <property type="term" value="F:ATP binding"/>
    <property type="evidence" value="ECO:0007669"/>
    <property type="project" value="UniProtKB-UniRule"/>
</dbReference>
<evidence type="ECO:0000256" key="10">
    <source>
        <dbReference type="ARBA" id="ARBA00023204"/>
    </source>
</evidence>
<feature type="compositionally biased region" description="Basic residues" evidence="14">
    <location>
        <begin position="946"/>
        <end position="960"/>
    </location>
</feature>
<name>A0A9Q0ARR3_9PEZI</name>
<evidence type="ECO:0000256" key="5">
    <source>
        <dbReference type="ARBA" id="ARBA00022741"/>
    </source>
</evidence>
<comment type="subunit">
    <text evidence="4 13">Interacts with the MHF histone-fold complex to form the FANCM-MHF complex.</text>
</comment>
<accession>A0A9Q0ARR3</accession>
<evidence type="ECO:0000313" key="18">
    <source>
        <dbReference type="Proteomes" id="UP000829685"/>
    </source>
</evidence>
<proteinExistence type="inferred from homology"/>
<keyword evidence="11" id="KW-0539">Nucleus</keyword>
<dbReference type="SUPFAM" id="SSF52540">
    <property type="entry name" value="P-loop containing nucleoside triphosphate hydrolases"/>
    <property type="match status" value="1"/>
</dbReference>
<evidence type="ECO:0000256" key="9">
    <source>
        <dbReference type="ARBA" id="ARBA00022840"/>
    </source>
</evidence>
<comment type="function">
    <text evidence="1 13">ATP-dependent DNA helicase involved in DNA damage repair by homologous recombination and in genome maintenance. Capable of unwinding D-loops. Plays a role in limiting crossover recombinants during mitotic DNA double-strand break (DSB) repair. Component of a FANCM-MHF complex which promotes gene conversion at blocked replication forks, probably by reversal of the stalled fork.</text>
</comment>
<dbReference type="Proteomes" id="UP000829685">
    <property type="component" value="Unassembled WGS sequence"/>
</dbReference>
<dbReference type="GO" id="GO:0036297">
    <property type="term" value="P:interstrand cross-link repair"/>
    <property type="evidence" value="ECO:0007669"/>
    <property type="project" value="TreeGrafter"/>
</dbReference>
<reference evidence="17" key="1">
    <citation type="submission" date="2021-03" db="EMBL/GenBank/DDBJ databases">
        <title>Revisited historic fungal species revealed as producer of novel bioactive compounds through whole genome sequencing and comparative genomics.</title>
        <authorList>
            <person name="Vignolle G.A."/>
            <person name="Hochenegger N."/>
            <person name="Mach R.L."/>
            <person name="Mach-Aigner A.R."/>
            <person name="Javad Rahimi M."/>
            <person name="Salim K.A."/>
            <person name="Chan C.M."/>
            <person name="Lim L.B.L."/>
            <person name="Cai F."/>
            <person name="Druzhinina I.S."/>
            <person name="U'Ren J.M."/>
            <person name="Derntl C."/>
        </authorList>
    </citation>
    <scope>NUCLEOTIDE SEQUENCE</scope>
    <source>
        <strain evidence="17">TUCIM 5799</strain>
    </source>
</reference>
<feature type="compositionally biased region" description="Acidic residues" evidence="14">
    <location>
        <begin position="913"/>
        <end position="923"/>
    </location>
</feature>
<dbReference type="CDD" id="cd18801">
    <property type="entry name" value="SF2_C_FANCM_Hef"/>
    <property type="match status" value="1"/>
</dbReference>